<feature type="compositionally biased region" description="Polar residues" evidence="1">
    <location>
        <begin position="1"/>
        <end position="14"/>
    </location>
</feature>
<keyword evidence="4" id="KW-1185">Reference proteome</keyword>
<dbReference type="EMBL" id="BBML01000004">
    <property type="protein sequence ID" value="GAK97185.1"/>
    <property type="molecule type" value="Genomic_DNA"/>
</dbReference>
<feature type="region of interest" description="Disordered" evidence="1">
    <location>
        <begin position="1"/>
        <end position="33"/>
    </location>
</feature>
<keyword evidence="2" id="KW-0812">Transmembrane</keyword>
<keyword evidence="2" id="KW-1133">Transmembrane helix</keyword>
<accession>A0A090Q2D8</accession>
<organism evidence="3 4">
    <name type="scientific">Nonlabens tegetincola</name>
    <dbReference type="NCBI Taxonomy" id="323273"/>
    <lineage>
        <taxon>Bacteria</taxon>
        <taxon>Pseudomonadati</taxon>
        <taxon>Bacteroidota</taxon>
        <taxon>Flavobacteriia</taxon>
        <taxon>Flavobacteriales</taxon>
        <taxon>Flavobacteriaceae</taxon>
        <taxon>Nonlabens</taxon>
    </lineage>
</organism>
<dbReference type="RefSeq" id="WP_152557408.1">
    <property type="nucleotide sequence ID" value="NZ_BBML01000004.1"/>
</dbReference>
<sequence length="93" mass="10636">MKHSSFSAMQLSLKNNKRERKSRFDNSPLGKTKSKLNAKIATKPIDKKELNKIASRIKSQNIYNLLKGILFFTIIAAIISSFVIFLIHTFNTH</sequence>
<gene>
    <name evidence="3" type="ORF">JCM19294_691</name>
</gene>
<dbReference type="Proteomes" id="UP000029221">
    <property type="component" value="Unassembled WGS sequence"/>
</dbReference>
<comment type="caution">
    <text evidence="3">The sequence shown here is derived from an EMBL/GenBank/DDBJ whole genome shotgun (WGS) entry which is preliminary data.</text>
</comment>
<evidence type="ECO:0000313" key="3">
    <source>
        <dbReference type="EMBL" id="GAK97185.1"/>
    </source>
</evidence>
<reference evidence="3" key="1">
    <citation type="journal article" date="2014" name="Genome Announc.">
        <title>Draft Genome Sequences of Marine Flavobacterium Nonlabens Strains NR17, NR24, NR27, NR32, NR33, and Ara13.</title>
        <authorList>
            <person name="Nakanishi M."/>
            <person name="Meirelles P."/>
            <person name="Suzuki R."/>
            <person name="Takatani N."/>
            <person name="Mino S."/>
            <person name="Suda W."/>
            <person name="Oshima K."/>
            <person name="Hattori M."/>
            <person name="Ohkuma M."/>
            <person name="Hosokawa M."/>
            <person name="Miyashita K."/>
            <person name="Thompson F.L."/>
            <person name="Niwa A."/>
            <person name="Sawabe T."/>
            <person name="Sawabe T."/>
        </authorList>
    </citation>
    <scope>NUCLEOTIDE SEQUENCE [LARGE SCALE GENOMIC DNA]</scope>
    <source>
        <strain evidence="3">JCM 19294</strain>
    </source>
</reference>
<keyword evidence="2" id="KW-0472">Membrane</keyword>
<evidence type="ECO:0000313" key="4">
    <source>
        <dbReference type="Proteomes" id="UP000029221"/>
    </source>
</evidence>
<evidence type="ECO:0000256" key="1">
    <source>
        <dbReference type="SAM" id="MobiDB-lite"/>
    </source>
</evidence>
<name>A0A090Q2D8_9FLAO</name>
<evidence type="ECO:0000256" key="2">
    <source>
        <dbReference type="SAM" id="Phobius"/>
    </source>
</evidence>
<feature type="transmembrane region" description="Helical" evidence="2">
    <location>
        <begin position="65"/>
        <end position="87"/>
    </location>
</feature>
<proteinExistence type="predicted"/>
<dbReference type="AlphaFoldDB" id="A0A090Q2D8"/>
<protein>
    <submittedName>
        <fullName evidence="3">Uncharacterized protein</fullName>
    </submittedName>
</protein>